<organism evidence="2 3">
    <name type="scientific">Gossypium barbadense</name>
    <name type="common">Sea Island cotton</name>
    <name type="synonym">Hibiscus barbadensis</name>
    <dbReference type="NCBI Taxonomy" id="3634"/>
    <lineage>
        <taxon>Eukaryota</taxon>
        <taxon>Viridiplantae</taxon>
        <taxon>Streptophyta</taxon>
        <taxon>Embryophyta</taxon>
        <taxon>Tracheophyta</taxon>
        <taxon>Spermatophyta</taxon>
        <taxon>Magnoliopsida</taxon>
        <taxon>eudicotyledons</taxon>
        <taxon>Gunneridae</taxon>
        <taxon>Pentapetalae</taxon>
        <taxon>rosids</taxon>
        <taxon>malvids</taxon>
        <taxon>Malvales</taxon>
        <taxon>Malvaceae</taxon>
        <taxon>Malvoideae</taxon>
        <taxon>Gossypium</taxon>
    </lineage>
</organism>
<gene>
    <name evidence="2" type="ORF">GOBAR_AA18061</name>
</gene>
<dbReference type="EMBL" id="KZ664895">
    <property type="protein sequence ID" value="PPS02599.1"/>
    <property type="molecule type" value="Genomic_DNA"/>
</dbReference>
<evidence type="ECO:0000313" key="2">
    <source>
        <dbReference type="EMBL" id="PPS02599.1"/>
    </source>
</evidence>
<protein>
    <submittedName>
        <fullName evidence="2">Uncharacterized protein</fullName>
    </submittedName>
</protein>
<dbReference type="Proteomes" id="UP000239757">
    <property type="component" value="Unassembled WGS sequence"/>
</dbReference>
<reference evidence="2 3" key="1">
    <citation type="submission" date="2015-01" db="EMBL/GenBank/DDBJ databases">
        <title>Genome of allotetraploid Gossypium barbadense reveals genomic plasticity and fiber elongation in cotton evolution.</title>
        <authorList>
            <person name="Chen X."/>
            <person name="Liu X."/>
            <person name="Zhao B."/>
            <person name="Zheng H."/>
            <person name="Hu Y."/>
            <person name="Lu G."/>
            <person name="Yang C."/>
            <person name="Chen J."/>
            <person name="Shan C."/>
            <person name="Zhang L."/>
            <person name="Zhou Y."/>
            <person name="Wang L."/>
            <person name="Guo W."/>
            <person name="Bai Y."/>
            <person name="Ruan J."/>
            <person name="Shangguan X."/>
            <person name="Mao Y."/>
            <person name="Jiang J."/>
            <person name="Zhu Y."/>
            <person name="Lei J."/>
            <person name="Kang H."/>
            <person name="Chen S."/>
            <person name="He X."/>
            <person name="Wang R."/>
            <person name="Wang Y."/>
            <person name="Chen J."/>
            <person name="Wang L."/>
            <person name="Yu S."/>
            <person name="Wang B."/>
            <person name="Wei J."/>
            <person name="Song S."/>
            <person name="Lu X."/>
            <person name="Gao Z."/>
            <person name="Gu W."/>
            <person name="Deng X."/>
            <person name="Ma D."/>
            <person name="Wang S."/>
            <person name="Liang W."/>
            <person name="Fang L."/>
            <person name="Cai C."/>
            <person name="Zhu X."/>
            <person name="Zhou B."/>
            <person name="Zhang Y."/>
            <person name="Chen Z."/>
            <person name="Xu S."/>
            <person name="Zhu R."/>
            <person name="Wang S."/>
            <person name="Zhang T."/>
            <person name="Zhao G."/>
        </authorList>
    </citation>
    <scope>NUCLEOTIDE SEQUENCE [LARGE SCALE GENOMIC DNA]</scope>
    <source>
        <strain evidence="3">cv. Xinhai21</strain>
        <tissue evidence="2">Leaf</tissue>
    </source>
</reference>
<evidence type="ECO:0000256" key="1">
    <source>
        <dbReference type="SAM" id="MobiDB-lite"/>
    </source>
</evidence>
<feature type="region of interest" description="Disordered" evidence="1">
    <location>
        <begin position="70"/>
        <end position="98"/>
    </location>
</feature>
<proteinExistence type="predicted"/>
<sequence length="98" mass="10579">MSKGCASLSAPPTGIGGWGAICGGRGISIQEASSARGGRRRRGNQHLEAQQKLRRKLIVQVWKGYFGKEETNSASARSRNQNRQGTSLGVPVSFTQRH</sequence>
<feature type="compositionally biased region" description="Polar residues" evidence="1">
    <location>
        <begin position="72"/>
        <end position="98"/>
    </location>
</feature>
<dbReference type="AlphaFoldDB" id="A0A2P5XGX2"/>
<accession>A0A2P5XGX2</accession>
<name>A0A2P5XGX2_GOSBA</name>
<evidence type="ECO:0000313" key="3">
    <source>
        <dbReference type="Proteomes" id="UP000239757"/>
    </source>
</evidence>